<dbReference type="PANTHER" id="PTHR42862">
    <property type="entry name" value="DELTA-1-PYRROLINE-5-CARBOXYLATE DEHYDROGENASE 1, ISOFORM A-RELATED"/>
    <property type="match status" value="1"/>
</dbReference>
<keyword evidence="10" id="KW-1185">Reference proteome</keyword>
<dbReference type="InterPro" id="IPR015590">
    <property type="entry name" value="Aldehyde_DH_dom"/>
</dbReference>
<accession>A0ABV4U4Z9</accession>
<protein>
    <recommendedName>
        <fullName evidence="2">L-glutamate gamma-semialdehyde dehydrogenase</fullName>
        <ecNumber evidence="2">1.2.1.88</ecNumber>
    </recommendedName>
</protein>
<evidence type="ECO:0000313" key="10">
    <source>
        <dbReference type="Proteomes" id="UP001575105"/>
    </source>
</evidence>
<keyword evidence="4" id="KW-0520">NAD</keyword>
<dbReference type="PROSITE" id="PS00070">
    <property type="entry name" value="ALDEHYDE_DEHYDR_CYS"/>
    <property type="match status" value="1"/>
</dbReference>
<dbReference type="RefSeq" id="WP_425344485.1">
    <property type="nucleotide sequence ID" value="NZ_JBGUBD010000002.1"/>
</dbReference>
<evidence type="ECO:0000256" key="3">
    <source>
        <dbReference type="ARBA" id="ARBA00023002"/>
    </source>
</evidence>
<feature type="domain" description="Aldehyde dehydrogenase" evidence="6">
    <location>
        <begin position="523"/>
        <end position="975"/>
    </location>
</feature>
<dbReference type="InterPro" id="IPR041514">
    <property type="entry name" value="PutA_N"/>
</dbReference>
<dbReference type="PANTHER" id="PTHR42862:SF1">
    <property type="entry name" value="DELTA-1-PYRROLINE-5-CARBOXYLATE DEHYDROGENASE 2, ISOFORM A-RELATED"/>
    <property type="match status" value="1"/>
</dbReference>
<feature type="domain" description="Proline dehydrogenase" evidence="7">
    <location>
        <begin position="141"/>
        <end position="442"/>
    </location>
</feature>
<dbReference type="InterPro" id="IPR016162">
    <property type="entry name" value="Ald_DH_N"/>
</dbReference>
<dbReference type="InterPro" id="IPR016160">
    <property type="entry name" value="Ald_DH_CS_CYS"/>
</dbReference>
<evidence type="ECO:0000256" key="4">
    <source>
        <dbReference type="ARBA" id="ARBA00023027"/>
    </source>
</evidence>
<dbReference type="Gene3D" id="3.40.605.10">
    <property type="entry name" value="Aldehyde Dehydrogenase, Chain A, domain 1"/>
    <property type="match status" value="1"/>
</dbReference>
<comment type="pathway">
    <text evidence="1">Amino-acid degradation; L-proline degradation into L-glutamate; L-glutamate from L-proline: step 2/2.</text>
</comment>
<dbReference type="InterPro" id="IPR016163">
    <property type="entry name" value="Ald_DH_C"/>
</dbReference>
<evidence type="ECO:0000259" key="6">
    <source>
        <dbReference type="Pfam" id="PF00171"/>
    </source>
</evidence>
<organism evidence="9 10">
    <name type="scientific">Natronomicrosphaera hydrolytica</name>
    <dbReference type="NCBI Taxonomy" id="3242702"/>
    <lineage>
        <taxon>Bacteria</taxon>
        <taxon>Pseudomonadati</taxon>
        <taxon>Planctomycetota</taxon>
        <taxon>Phycisphaerae</taxon>
        <taxon>Phycisphaerales</taxon>
        <taxon>Phycisphaeraceae</taxon>
        <taxon>Natronomicrosphaera</taxon>
    </lineage>
</organism>
<evidence type="ECO:0000259" key="7">
    <source>
        <dbReference type="Pfam" id="PF01619"/>
    </source>
</evidence>
<comment type="caution">
    <text evidence="9">The sequence shown here is derived from an EMBL/GenBank/DDBJ whole genome shotgun (WGS) entry which is preliminary data.</text>
</comment>
<evidence type="ECO:0000256" key="1">
    <source>
        <dbReference type="ARBA" id="ARBA00004786"/>
    </source>
</evidence>
<proteinExistence type="predicted"/>
<dbReference type="InterPro" id="IPR025703">
    <property type="entry name" value="Bifunct_PutA"/>
</dbReference>
<comment type="catalytic activity">
    <reaction evidence="5">
        <text>L-glutamate 5-semialdehyde + NAD(+) + H2O = L-glutamate + NADH + 2 H(+)</text>
        <dbReference type="Rhea" id="RHEA:30235"/>
        <dbReference type="ChEBI" id="CHEBI:15377"/>
        <dbReference type="ChEBI" id="CHEBI:15378"/>
        <dbReference type="ChEBI" id="CHEBI:29985"/>
        <dbReference type="ChEBI" id="CHEBI:57540"/>
        <dbReference type="ChEBI" id="CHEBI:57945"/>
        <dbReference type="ChEBI" id="CHEBI:58066"/>
        <dbReference type="EC" id="1.2.1.88"/>
    </reaction>
</comment>
<dbReference type="InterPro" id="IPR016161">
    <property type="entry name" value="Ald_DH/histidinol_DH"/>
</dbReference>
<dbReference type="Pfam" id="PF00171">
    <property type="entry name" value="Aldedh"/>
    <property type="match status" value="1"/>
</dbReference>
<dbReference type="Gene3D" id="3.40.309.10">
    <property type="entry name" value="Aldehyde Dehydrogenase, Chain A, domain 2"/>
    <property type="match status" value="1"/>
</dbReference>
<gene>
    <name evidence="9" type="ORF">ACERK3_04565</name>
</gene>
<dbReference type="InterPro" id="IPR029041">
    <property type="entry name" value="FAD-linked_oxidoreductase-like"/>
</dbReference>
<dbReference type="InterPro" id="IPR002872">
    <property type="entry name" value="Proline_DH_dom"/>
</dbReference>
<feature type="domain" description="Proline utilization A N-terminal" evidence="8">
    <location>
        <begin position="20"/>
        <end position="128"/>
    </location>
</feature>
<dbReference type="SUPFAM" id="SSF51730">
    <property type="entry name" value="FAD-linked oxidoreductase"/>
    <property type="match status" value="1"/>
</dbReference>
<reference evidence="9 10" key="1">
    <citation type="submission" date="2024-08" db="EMBL/GenBank/DDBJ databases">
        <title>Whole-genome sequencing of halo(alkali)philic microorganisms from hypersaline lakes.</title>
        <authorList>
            <person name="Sorokin D.Y."/>
            <person name="Merkel A.Y."/>
            <person name="Messina E."/>
            <person name="Yakimov M."/>
        </authorList>
    </citation>
    <scope>NUCLEOTIDE SEQUENCE [LARGE SCALE GENOMIC DNA]</scope>
    <source>
        <strain evidence="9 10">AB-hyl4</strain>
    </source>
</reference>
<dbReference type="PIRSF" id="PIRSF000197">
    <property type="entry name" value="Bifunct_PutA"/>
    <property type="match status" value="1"/>
</dbReference>
<name>A0ABV4U4Z9_9BACT</name>
<dbReference type="Pfam" id="PF01619">
    <property type="entry name" value="Pro_dh"/>
    <property type="match status" value="1"/>
</dbReference>
<sequence>MKQQGEGALHVDAAGLSLEAVATAIGREMLDHMQAHQQGMMAASFWSDKMMDWATKDPAFKTQLFRFVDVFPVLGTPEAVRQHVDEYLRAPGVRMPPGLSAGLKAGALLPGTLTRTITGQIEQMARMFIAGEDAAAALPYLRKRWDEGVAFSLDLLGEACVSDVEAAVYQQRYLALIETLSEASRDWPGNTLLERDHRGPVPRVNVSLKISSLHPRIDPADHDRTIAQLLDRLEPILERAVERGVLINFDMEQHALKDLTLDLFMAAAERWPFHAGVVLQAYLRSAESDAKRLIEWTRKAERLVTVRLVKGAYWDYELAHAQQHGWPMPVWTDKRQTDACFERMTQRLIDATPREAGAPGTLLAVGSHNVRSVVAALAQLRKAGLPTEAVELQMLRGMADPIKAAAHEMGLRVREYVPIGELVPGMAYLVRRLLENTSNQSWLLGQASGKMNVEQLLAAPAPPEPDEVAINETTLNGASVHALSPRDDAVGDGEAFTNEPPRDFSVAAKREAFARAIADLDDIAPPAEVSAEEATAAVGVVRSAFDAWADRPVRERANLLIKAADLMRRDRDALSALVIRESGKPWRSADADVCEAIDFLEYYARQAVGLFDQRRLGRYIAEHNHVFHRPRGVAVVISPWNFPLAICTGMTSASLVTGNTAIVKPAEQTPRLARAMVDRLHAAGVPEDVVQLMPGRGETVGATLADDPRVALIAFTGSRQVGVELMRVAAKVTPGQHHTKRLICEMGGKNAIIVDASADPDLAVLEVRDAAFGYSGQKCSACSRVIVVGGRPSDGERFVERLIESTRALVVGDPREPSTDVGPVIDDEAAEKINAYIDIGKQEARLAYAGDVPVGLAAKVGKPFVAPHIFTEVQPEHRIAREEIFGPVLTVLQAKDIDEAIEIANASEYKLTGAIISRTPSHLAKARHRFAVGNLYLNRGSTGSLVGRQPFGGFGLSGVGEKAGGDAYLRQFVNSTVCTENALRSGFSPDVFDLLGEGESQHR</sequence>
<evidence type="ECO:0000259" key="8">
    <source>
        <dbReference type="Pfam" id="PF18083"/>
    </source>
</evidence>
<dbReference type="EMBL" id="JBGUBD010000002">
    <property type="protein sequence ID" value="MFA9477564.1"/>
    <property type="molecule type" value="Genomic_DNA"/>
</dbReference>
<dbReference type="EC" id="1.2.1.88" evidence="2"/>
<evidence type="ECO:0000313" key="9">
    <source>
        <dbReference type="EMBL" id="MFA9477564.1"/>
    </source>
</evidence>
<dbReference type="SUPFAM" id="SSF53720">
    <property type="entry name" value="ALDH-like"/>
    <property type="match status" value="1"/>
</dbReference>
<dbReference type="Gene3D" id="3.20.20.220">
    <property type="match status" value="1"/>
</dbReference>
<evidence type="ECO:0000256" key="2">
    <source>
        <dbReference type="ARBA" id="ARBA00012884"/>
    </source>
</evidence>
<keyword evidence="3" id="KW-0560">Oxidoreductase</keyword>
<dbReference type="Proteomes" id="UP001575105">
    <property type="component" value="Unassembled WGS sequence"/>
</dbReference>
<dbReference type="Pfam" id="PF18083">
    <property type="entry name" value="PutA_N"/>
    <property type="match status" value="1"/>
</dbReference>
<evidence type="ECO:0000256" key="5">
    <source>
        <dbReference type="ARBA" id="ARBA00048142"/>
    </source>
</evidence>
<dbReference type="InterPro" id="IPR050485">
    <property type="entry name" value="Proline_metab_enzyme"/>
</dbReference>